<evidence type="ECO:0000256" key="2">
    <source>
        <dbReference type="ARBA" id="ARBA00007520"/>
    </source>
</evidence>
<evidence type="ECO:0000313" key="10">
    <source>
        <dbReference type="Proteomes" id="UP001225576"/>
    </source>
</evidence>
<evidence type="ECO:0000256" key="6">
    <source>
        <dbReference type="ARBA" id="ARBA00023136"/>
    </source>
</evidence>
<feature type="transmembrane region" description="Helical" evidence="7">
    <location>
        <begin position="397"/>
        <end position="418"/>
    </location>
</feature>
<proteinExistence type="inferred from homology"/>
<comment type="similarity">
    <text evidence="2">Belongs to the major facilitator superfamily. TCR/Tet family.</text>
</comment>
<dbReference type="Gene3D" id="1.20.1250.20">
    <property type="entry name" value="MFS general substrate transporter like domains"/>
    <property type="match status" value="2"/>
</dbReference>
<feature type="transmembrane region" description="Helical" evidence="7">
    <location>
        <begin position="245"/>
        <end position="272"/>
    </location>
</feature>
<dbReference type="SUPFAM" id="SSF103473">
    <property type="entry name" value="MFS general substrate transporter"/>
    <property type="match status" value="1"/>
</dbReference>
<feature type="transmembrane region" description="Helical" evidence="7">
    <location>
        <begin position="278"/>
        <end position="297"/>
    </location>
</feature>
<accession>A0AAW6ZH86</accession>
<keyword evidence="4 7" id="KW-0812">Transmembrane</keyword>
<keyword evidence="5 7" id="KW-1133">Transmembrane helix</keyword>
<dbReference type="InterPro" id="IPR001958">
    <property type="entry name" value="Tet-R_TetA/multi-R_MdtG-like"/>
</dbReference>
<dbReference type="InterPro" id="IPR011701">
    <property type="entry name" value="MFS"/>
</dbReference>
<dbReference type="InterPro" id="IPR050189">
    <property type="entry name" value="MFS_Efflux_Transporters"/>
</dbReference>
<sequence length="426" mass="43791">MSERVQLPREIWVLVAAAVVVSLGYGIVAPVLPQFAKSFGVTTTLATVVVSAFAFMRLSFAPVSGALAARFGERSMYMVGIVIVAASSAASALAQNYWQLLVVRAAGGVGSVMFSVAAMSLIIKLSPVHARGRASAAYGSGFLLGSILGPAVGGVLAPLGFRWPFAIYAVLLLIAATIVFVLIPREGQRGAGGSEGEARAALAGAAADAAGDVLREPGDGVVGENVRAPEPMTIAEALQLRRFKIVLLTAFAQGWTNFGVRVAVVPLLAAAIPGAPTWLPGAALMAFAAGNGLALTRSGYLSDLYGRKYLVVAGLTISGVFTVLMGVWDSAALILVASFMGGFGSGAIQPSQQGAVADIIGERPGSKVVSFFQQSSDLGQILGPIAAGVMIDHSGYLLAYAFSGAILLVVALVWVMGVREVGRRKP</sequence>
<dbReference type="GO" id="GO:0005886">
    <property type="term" value="C:plasma membrane"/>
    <property type="evidence" value="ECO:0007669"/>
    <property type="project" value="UniProtKB-SubCell"/>
</dbReference>
<dbReference type="GO" id="GO:0022857">
    <property type="term" value="F:transmembrane transporter activity"/>
    <property type="evidence" value="ECO:0007669"/>
    <property type="project" value="InterPro"/>
</dbReference>
<evidence type="ECO:0000256" key="5">
    <source>
        <dbReference type="ARBA" id="ARBA00022989"/>
    </source>
</evidence>
<dbReference type="EMBL" id="JASPDQ010000001">
    <property type="protein sequence ID" value="MDK8600881.1"/>
    <property type="molecule type" value="Genomic_DNA"/>
</dbReference>
<dbReference type="RefSeq" id="WP_062614088.1">
    <property type="nucleotide sequence ID" value="NZ_CALTZF010000014.1"/>
</dbReference>
<dbReference type="PANTHER" id="PTHR43124:SF3">
    <property type="entry name" value="CHLORAMPHENICOL EFFLUX PUMP RV0191"/>
    <property type="match status" value="1"/>
</dbReference>
<dbReference type="PROSITE" id="PS50850">
    <property type="entry name" value="MFS"/>
    <property type="match status" value="1"/>
</dbReference>
<evidence type="ECO:0000256" key="4">
    <source>
        <dbReference type="ARBA" id="ARBA00022692"/>
    </source>
</evidence>
<evidence type="ECO:0000313" key="9">
    <source>
        <dbReference type="EMBL" id="MDK8600881.1"/>
    </source>
</evidence>
<evidence type="ECO:0000256" key="3">
    <source>
        <dbReference type="ARBA" id="ARBA00022475"/>
    </source>
</evidence>
<dbReference type="CDD" id="cd17325">
    <property type="entry name" value="MFS_MdtG_SLC18_like"/>
    <property type="match status" value="1"/>
</dbReference>
<dbReference type="InterPro" id="IPR005829">
    <property type="entry name" value="Sugar_transporter_CS"/>
</dbReference>
<comment type="subcellular location">
    <subcellularLocation>
        <location evidence="1">Cell membrane</location>
        <topology evidence="1">Multi-pass membrane protein</topology>
    </subcellularLocation>
</comment>
<evidence type="ECO:0000256" key="7">
    <source>
        <dbReference type="SAM" id="Phobius"/>
    </source>
</evidence>
<feature type="transmembrane region" description="Helical" evidence="7">
    <location>
        <begin position="38"/>
        <end position="56"/>
    </location>
</feature>
<feature type="domain" description="Major facilitator superfamily (MFS) profile" evidence="8">
    <location>
        <begin position="10"/>
        <end position="422"/>
    </location>
</feature>
<gene>
    <name evidence="9" type="ORF">QP858_00160</name>
</gene>
<reference evidence="9" key="1">
    <citation type="submission" date="2023-05" db="EMBL/GenBank/DDBJ databases">
        <title>Genomic Catalog of Human Bladder Bacteria.</title>
        <authorList>
            <person name="Du J."/>
        </authorList>
    </citation>
    <scope>NUCLEOTIDE SEQUENCE</scope>
    <source>
        <strain evidence="9">UMB1304A</strain>
    </source>
</reference>
<dbReference type="PANTHER" id="PTHR43124">
    <property type="entry name" value="PURINE EFFLUX PUMP PBUE"/>
    <property type="match status" value="1"/>
</dbReference>
<feature type="transmembrane region" description="Helical" evidence="7">
    <location>
        <begin position="309"/>
        <end position="328"/>
    </location>
</feature>
<protein>
    <submittedName>
        <fullName evidence="9">MFS transporter</fullName>
    </submittedName>
</protein>
<feature type="transmembrane region" description="Helical" evidence="7">
    <location>
        <begin position="76"/>
        <end position="95"/>
    </location>
</feature>
<dbReference type="Proteomes" id="UP001225576">
    <property type="component" value="Unassembled WGS sequence"/>
</dbReference>
<dbReference type="PROSITE" id="PS00216">
    <property type="entry name" value="SUGAR_TRANSPORT_1"/>
    <property type="match status" value="1"/>
</dbReference>
<dbReference type="InterPro" id="IPR036259">
    <property type="entry name" value="MFS_trans_sf"/>
</dbReference>
<feature type="transmembrane region" description="Helical" evidence="7">
    <location>
        <begin position="165"/>
        <end position="183"/>
    </location>
</feature>
<dbReference type="InterPro" id="IPR020846">
    <property type="entry name" value="MFS_dom"/>
</dbReference>
<feature type="transmembrane region" description="Helical" evidence="7">
    <location>
        <begin position="135"/>
        <end position="159"/>
    </location>
</feature>
<evidence type="ECO:0000256" key="1">
    <source>
        <dbReference type="ARBA" id="ARBA00004651"/>
    </source>
</evidence>
<dbReference type="AlphaFoldDB" id="A0AAW6ZH86"/>
<dbReference type="PRINTS" id="PR01035">
    <property type="entry name" value="TCRTETA"/>
</dbReference>
<dbReference type="Pfam" id="PF07690">
    <property type="entry name" value="MFS_1"/>
    <property type="match status" value="1"/>
</dbReference>
<comment type="caution">
    <text evidence="9">The sequence shown here is derived from an EMBL/GenBank/DDBJ whole genome shotgun (WGS) entry which is preliminary data.</text>
</comment>
<organism evidence="9 10">
    <name type="scientific">Trueperella bernardiae</name>
    <dbReference type="NCBI Taxonomy" id="59561"/>
    <lineage>
        <taxon>Bacteria</taxon>
        <taxon>Bacillati</taxon>
        <taxon>Actinomycetota</taxon>
        <taxon>Actinomycetes</taxon>
        <taxon>Actinomycetales</taxon>
        <taxon>Actinomycetaceae</taxon>
        <taxon>Trueperella</taxon>
    </lineage>
</organism>
<feature type="transmembrane region" description="Helical" evidence="7">
    <location>
        <begin position="12"/>
        <end position="32"/>
    </location>
</feature>
<keyword evidence="6 7" id="KW-0472">Membrane</keyword>
<evidence type="ECO:0000259" key="8">
    <source>
        <dbReference type="PROSITE" id="PS50850"/>
    </source>
</evidence>
<feature type="transmembrane region" description="Helical" evidence="7">
    <location>
        <begin position="101"/>
        <end position="123"/>
    </location>
</feature>
<name>A0AAW6ZH86_9ACTO</name>
<keyword evidence="3" id="KW-1003">Cell membrane</keyword>